<dbReference type="Gene3D" id="3.40.630.10">
    <property type="entry name" value="Zn peptidases"/>
    <property type="match status" value="1"/>
</dbReference>
<dbReference type="KEGG" id="ehx:EMIHUDRAFT_443039"/>
<dbReference type="OMA" id="AICRTAN"/>
<dbReference type="SUPFAM" id="SSF52025">
    <property type="entry name" value="PA domain"/>
    <property type="match status" value="1"/>
</dbReference>
<dbReference type="STRING" id="2903.R1F4J3"/>
<dbReference type="CDD" id="cd02121">
    <property type="entry name" value="PA_GCPII_like"/>
    <property type="match status" value="1"/>
</dbReference>
<dbReference type="GO" id="GO:0004180">
    <property type="term" value="F:carboxypeptidase activity"/>
    <property type="evidence" value="ECO:0007669"/>
    <property type="project" value="TreeGrafter"/>
</dbReference>
<proteinExistence type="predicted"/>
<dbReference type="PANTHER" id="PTHR10404">
    <property type="entry name" value="N-ACETYLATED-ALPHA-LINKED ACIDIC DIPEPTIDASE"/>
    <property type="match status" value="1"/>
</dbReference>
<dbReference type="eggNOG" id="KOG2195">
    <property type="taxonomic scope" value="Eukaryota"/>
</dbReference>
<evidence type="ECO:0000313" key="2">
    <source>
        <dbReference type="EnsemblProtists" id="EOD28104"/>
    </source>
</evidence>
<dbReference type="InterPro" id="IPR003137">
    <property type="entry name" value="PA_domain"/>
</dbReference>
<evidence type="ECO:0000259" key="1">
    <source>
        <dbReference type="Pfam" id="PF02225"/>
    </source>
</evidence>
<reference evidence="2" key="2">
    <citation type="submission" date="2024-10" db="UniProtKB">
        <authorList>
            <consortium name="EnsemblProtists"/>
        </authorList>
    </citation>
    <scope>IDENTIFICATION</scope>
</reference>
<dbReference type="GeneID" id="17273649"/>
<sequence>MILSSASILLLGQTCVTDIRETPTFTIGQPSVACMSRQSPASPAEKAFLAVPSAESARASLKHITSRPHVAGTPGDHAMAEFVRDSIRAAGIPAEIDPHRVLLSYPLNRSLDLVDEEGKVLLRAPLSEDILPDDPTSDTWWRNHTFNAYSPSGEVTAPVVYANYGFPEDFDALQASGVSVEGAIVLMRYGKCFRGLKARNAEARGAVAALIYSDPAEDGFGQGSVYPEGPWRPPSSVQRGSIQFISLCPGDPSRAYLPAGASEELCGYTQSELIPTIPVLPLSYADAAPLLRSLGGPEAPAPFRGALNLTYRLGPSAGGVRARLAVRNRFEKGPVWNVIATLRGTLPEAEDQPILLGNHRDAWVYGAADPNSGTSQMLEVAKGLGALLKRG</sequence>
<dbReference type="HOGENOM" id="CLU_005688_4_2_1"/>
<dbReference type="SUPFAM" id="SSF53187">
    <property type="entry name" value="Zn-dependent exopeptidases"/>
    <property type="match status" value="1"/>
</dbReference>
<evidence type="ECO:0000313" key="3">
    <source>
        <dbReference type="Proteomes" id="UP000013827"/>
    </source>
</evidence>
<organism evidence="2 3">
    <name type="scientific">Emiliania huxleyi (strain CCMP1516)</name>
    <dbReference type="NCBI Taxonomy" id="280463"/>
    <lineage>
        <taxon>Eukaryota</taxon>
        <taxon>Haptista</taxon>
        <taxon>Haptophyta</taxon>
        <taxon>Prymnesiophyceae</taxon>
        <taxon>Isochrysidales</taxon>
        <taxon>Noelaerhabdaceae</taxon>
        <taxon>Emiliania</taxon>
    </lineage>
</organism>
<feature type="domain" description="PA" evidence="1">
    <location>
        <begin position="155"/>
        <end position="241"/>
    </location>
</feature>
<dbReference type="EnsemblProtists" id="EOD28104">
    <property type="protein sequence ID" value="EOD28104"/>
    <property type="gene ID" value="EMIHUDRAFT_443039"/>
</dbReference>
<accession>A0A0D3JX69</accession>
<dbReference type="AlphaFoldDB" id="A0A0D3JX69"/>
<keyword evidence="3" id="KW-1185">Reference proteome</keyword>
<dbReference type="PANTHER" id="PTHR10404:SF46">
    <property type="entry name" value="VACUOLAR PROTEIN SORTING-ASSOCIATED PROTEIN 70"/>
    <property type="match status" value="1"/>
</dbReference>
<reference evidence="3" key="1">
    <citation type="journal article" date="2013" name="Nature">
        <title>Pan genome of the phytoplankton Emiliania underpins its global distribution.</title>
        <authorList>
            <person name="Read B.A."/>
            <person name="Kegel J."/>
            <person name="Klute M.J."/>
            <person name="Kuo A."/>
            <person name="Lefebvre S.C."/>
            <person name="Maumus F."/>
            <person name="Mayer C."/>
            <person name="Miller J."/>
            <person name="Monier A."/>
            <person name="Salamov A."/>
            <person name="Young J."/>
            <person name="Aguilar M."/>
            <person name="Claverie J.M."/>
            <person name="Frickenhaus S."/>
            <person name="Gonzalez K."/>
            <person name="Herman E.K."/>
            <person name="Lin Y.C."/>
            <person name="Napier J."/>
            <person name="Ogata H."/>
            <person name="Sarno A.F."/>
            <person name="Shmutz J."/>
            <person name="Schroeder D."/>
            <person name="de Vargas C."/>
            <person name="Verret F."/>
            <person name="von Dassow P."/>
            <person name="Valentin K."/>
            <person name="Van de Peer Y."/>
            <person name="Wheeler G."/>
            <person name="Dacks J.B."/>
            <person name="Delwiche C.F."/>
            <person name="Dyhrman S.T."/>
            <person name="Glockner G."/>
            <person name="John U."/>
            <person name="Richards T."/>
            <person name="Worden A.Z."/>
            <person name="Zhang X."/>
            <person name="Grigoriev I.V."/>
            <person name="Allen A.E."/>
            <person name="Bidle K."/>
            <person name="Borodovsky M."/>
            <person name="Bowler C."/>
            <person name="Brownlee C."/>
            <person name="Cock J.M."/>
            <person name="Elias M."/>
            <person name="Gladyshev V.N."/>
            <person name="Groth M."/>
            <person name="Guda C."/>
            <person name="Hadaegh A."/>
            <person name="Iglesias-Rodriguez M.D."/>
            <person name="Jenkins J."/>
            <person name="Jones B.M."/>
            <person name="Lawson T."/>
            <person name="Leese F."/>
            <person name="Lindquist E."/>
            <person name="Lobanov A."/>
            <person name="Lomsadze A."/>
            <person name="Malik S.B."/>
            <person name="Marsh M.E."/>
            <person name="Mackinder L."/>
            <person name="Mock T."/>
            <person name="Mueller-Roeber B."/>
            <person name="Pagarete A."/>
            <person name="Parker M."/>
            <person name="Probert I."/>
            <person name="Quesneville H."/>
            <person name="Raines C."/>
            <person name="Rensing S.A."/>
            <person name="Riano-Pachon D.M."/>
            <person name="Richier S."/>
            <person name="Rokitta S."/>
            <person name="Shiraiwa Y."/>
            <person name="Soanes D.M."/>
            <person name="van der Giezen M."/>
            <person name="Wahlund T.M."/>
            <person name="Williams B."/>
            <person name="Wilson W."/>
            <person name="Wolfe G."/>
            <person name="Wurch L.L."/>
        </authorList>
    </citation>
    <scope>NUCLEOTIDE SEQUENCE</scope>
</reference>
<dbReference type="Gene3D" id="3.50.30.30">
    <property type="match status" value="1"/>
</dbReference>
<dbReference type="PaxDb" id="2903-EOD28104"/>
<dbReference type="RefSeq" id="XP_005780533.1">
    <property type="nucleotide sequence ID" value="XM_005780476.1"/>
</dbReference>
<dbReference type="InterPro" id="IPR046450">
    <property type="entry name" value="PA_dom_sf"/>
</dbReference>
<protein>
    <recommendedName>
        <fullName evidence="1">PA domain-containing protein</fullName>
    </recommendedName>
</protein>
<dbReference type="Proteomes" id="UP000013827">
    <property type="component" value="Unassembled WGS sequence"/>
</dbReference>
<name>A0A0D3JX69_EMIH1</name>
<dbReference type="Pfam" id="PF02225">
    <property type="entry name" value="PA"/>
    <property type="match status" value="1"/>
</dbReference>
<dbReference type="InterPro" id="IPR039373">
    <property type="entry name" value="Peptidase_M28B"/>
</dbReference>